<name>A0A5C6PTD1_9TELE</name>
<dbReference type="Proteomes" id="UP000324091">
    <property type="component" value="Chromosome 1"/>
</dbReference>
<sequence length="84" mass="9506">MTLDCGRKPEYLERTHASTGRTCKLHTESPQPQSQLGIESRAFLRAEEQRLYSKLLPDGRASHPIPKGEPSHPTEEAHFGHLYP</sequence>
<feature type="region of interest" description="Disordered" evidence="1">
    <location>
        <begin position="56"/>
        <end position="84"/>
    </location>
</feature>
<protein>
    <submittedName>
        <fullName evidence="2">Uncharacterized protein</fullName>
    </submittedName>
</protein>
<dbReference type="AlphaFoldDB" id="A0A5C6PTD1"/>
<evidence type="ECO:0000313" key="2">
    <source>
        <dbReference type="EMBL" id="TWW81630.1"/>
    </source>
</evidence>
<feature type="region of interest" description="Disordered" evidence="1">
    <location>
        <begin position="15"/>
        <end position="37"/>
    </location>
</feature>
<dbReference type="EMBL" id="RHFK02000001">
    <property type="protein sequence ID" value="TWW81630.1"/>
    <property type="molecule type" value="Genomic_DNA"/>
</dbReference>
<feature type="compositionally biased region" description="Polar residues" evidence="1">
    <location>
        <begin position="28"/>
        <end position="37"/>
    </location>
</feature>
<organism evidence="2 3">
    <name type="scientific">Takifugu flavidus</name>
    <name type="common">sansaifugu</name>
    <dbReference type="NCBI Taxonomy" id="433684"/>
    <lineage>
        <taxon>Eukaryota</taxon>
        <taxon>Metazoa</taxon>
        <taxon>Chordata</taxon>
        <taxon>Craniata</taxon>
        <taxon>Vertebrata</taxon>
        <taxon>Euteleostomi</taxon>
        <taxon>Actinopterygii</taxon>
        <taxon>Neopterygii</taxon>
        <taxon>Teleostei</taxon>
        <taxon>Neoteleostei</taxon>
        <taxon>Acanthomorphata</taxon>
        <taxon>Eupercaria</taxon>
        <taxon>Tetraodontiformes</taxon>
        <taxon>Tetradontoidea</taxon>
        <taxon>Tetraodontidae</taxon>
        <taxon>Takifugu</taxon>
    </lineage>
</organism>
<comment type="caution">
    <text evidence="2">The sequence shown here is derived from an EMBL/GenBank/DDBJ whole genome shotgun (WGS) entry which is preliminary data.</text>
</comment>
<keyword evidence="3" id="KW-1185">Reference proteome</keyword>
<feature type="compositionally biased region" description="Basic and acidic residues" evidence="1">
    <location>
        <begin position="69"/>
        <end position="84"/>
    </location>
</feature>
<gene>
    <name evidence="2" type="ORF">D4764_01G0014450</name>
</gene>
<reference evidence="2 3" key="1">
    <citation type="submission" date="2019-04" db="EMBL/GenBank/DDBJ databases">
        <title>Chromosome genome assembly for Takifugu flavidus.</title>
        <authorList>
            <person name="Xiao S."/>
        </authorList>
    </citation>
    <scope>NUCLEOTIDE SEQUENCE [LARGE SCALE GENOMIC DNA]</scope>
    <source>
        <strain evidence="2">HTHZ2018</strain>
        <tissue evidence="2">Muscle</tissue>
    </source>
</reference>
<evidence type="ECO:0000313" key="3">
    <source>
        <dbReference type="Proteomes" id="UP000324091"/>
    </source>
</evidence>
<proteinExistence type="predicted"/>
<accession>A0A5C6PTD1</accession>
<evidence type="ECO:0000256" key="1">
    <source>
        <dbReference type="SAM" id="MobiDB-lite"/>
    </source>
</evidence>